<evidence type="ECO:0000313" key="3">
    <source>
        <dbReference type="Proteomes" id="UP001472677"/>
    </source>
</evidence>
<reference evidence="2 3" key="1">
    <citation type="journal article" date="2024" name="G3 (Bethesda)">
        <title>Genome assembly of Hibiscus sabdariffa L. provides insights into metabolisms of medicinal natural products.</title>
        <authorList>
            <person name="Kim T."/>
        </authorList>
    </citation>
    <scope>NUCLEOTIDE SEQUENCE [LARGE SCALE GENOMIC DNA]</scope>
    <source>
        <strain evidence="2">TK-2024</strain>
        <tissue evidence="2">Old leaves</tissue>
    </source>
</reference>
<dbReference type="EMBL" id="JBBPBM010000179">
    <property type="protein sequence ID" value="KAK8501956.1"/>
    <property type="molecule type" value="Genomic_DNA"/>
</dbReference>
<comment type="caution">
    <text evidence="2">The sequence shown here is derived from an EMBL/GenBank/DDBJ whole genome shotgun (WGS) entry which is preliminary data.</text>
</comment>
<accession>A0ABR2B525</accession>
<organism evidence="2 3">
    <name type="scientific">Hibiscus sabdariffa</name>
    <name type="common">roselle</name>
    <dbReference type="NCBI Taxonomy" id="183260"/>
    <lineage>
        <taxon>Eukaryota</taxon>
        <taxon>Viridiplantae</taxon>
        <taxon>Streptophyta</taxon>
        <taxon>Embryophyta</taxon>
        <taxon>Tracheophyta</taxon>
        <taxon>Spermatophyta</taxon>
        <taxon>Magnoliopsida</taxon>
        <taxon>eudicotyledons</taxon>
        <taxon>Gunneridae</taxon>
        <taxon>Pentapetalae</taxon>
        <taxon>rosids</taxon>
        <taxon>malvids</taxon>
        <taxon>Malvales</taxon>
        <taxon>Malvaceae</taxon>
        <taxon>Malvoideae</taxon>
        <taxon>Hibiscus</taxon>
    </lineage>
</organism>
<sequence>MLSEVNSMYLHFVIPAGTPLNPCKMQKEEEERGRYDLSGLDRKRKPDVPIPDPPLVYSKEAADIDCV</sequence>
<keyword evidence="3" id="KW-1185">Reference proteome</keyword>
<dbReference type="Proteomes" id="UP001472677">
    <property type="component" value="Unassembled WGS sequence"/>
</dbReference>
<gene>
    <name evidence="2" type="ORF">V6N12_019694</name>
</gene>
<protein>
    <submittedName>
        <fullName evidence="2">Uncharacterized protein</fullName>
    </submittedName>
</protein>
<proteinExistence type="predicted"/>
<feature type="compositionally biased region" description="Basic and acidic residues" evidence="1">
    <location>
        <begin position="27"/>
        <end position="47"/>
    </location>
</feature>
<evidence type="ECO:0000256" key="1">
    <source>
        <dbReference type="SAM" id="MobiDB-lite"/>
    </source>
</evidence>
<evidence type="ECO:0000313" key="2">
    <source>
        <dbReference type="EMBL" id="KAK8501956.1"/>
    </source>
</evidence>
<name>A0ABR2B525_9ROSI</name>
<feature type="region of interest" description="Disordered" evidence="1">
    <location>
        <begin position="27"/>
        <end position="54"/>
    </location>
</feature>